<sequence length="151" mass="17221">MEVVKTQTLTPEEFFILIKKQLHIPYSKKVGEIGFIHGFIGVLIFCLVGIIYDLFNIETLACLTLIEIICFSSAIYFIDKVDKSYTATDFESDIQIVESQIIASQKYIPKEYILQILGIGREMFETEGFNTLPDILKMLDILAIIEKAKKS</sequence>
<evidence type="ECO:0000313" key="2">
    <source>
        <dbReference type="EMBL" id="PIT54246.1"/>
    </source>
</evidence>
<keyword evidence="1" id="KW-1133">Transmembrane helix</keyword>
<accession>A0A2N9XWU1</accession>
<organism evidence="2 3">
    <name type="scientific">Snodgrassella alvi</name>
    <dbReference type="NCBI Taxonomy" id="1196083"/>
    <lineage>
        <taxon>Bacteria</taxon>
        <taxon>Pseudomonadati</taxon>
        <taxon>Pseudomonadota</taxon>
        <taxon>Betaproteobacteria</taxon>
        <taxon>Neisseriales</taxon>
        <taxon>Neisseriaceae</taxon>
        <taxon>Snodgrassella</taxon>
    </lineage>
</organism>
<proteinExistence type="predicted"/>
<dbReference type="Proteomes" id="UP000231484">
    <property type="component" value="Unassembled WGS sequence"/>
</dbReference>
<reference evidence="2 3" key="1">
    <citation type="journal article" date="2017" name="MBio">
        <title>Type VI secretion-mediated competition in the bee gut microbiome.</title>
        <authorList>
            <person name="Steele M.I."/>
            <person name="Kwong W.K."/>
            <person name="Powell J.E."/>
            <person name="Whiteley M."/>
            <person name="Moran N.A."/>
        </authorList>
    </citation>
    <scope>NUCLEOTIDE SEQUENCE [LARGE SCALE GENOMIC DNA]</scope>
    <source>
        <strain evidence="2 3">Occ4-2</strain>
    </source>
</reference>
<evidence type="ECO:0000313" key="3">
    <source>
        <dbReference type="Proteomes" id="UP000231484"/>
    </source>
</evidence>
<evidence type="ECO:0000256" key="1">
    <source>
        <dbReference type="SAM" id="Phobius"/>
    </source>
</evidence>
<keyword evidence="1" id="KW-0472">Membrane</keyword>
<feature type="transmembrane region" description="Helical" evidence="1">
    <location>
        <begin position="57"/>
        <end position="78"/>
    </location>
</feature>
<gene>
    <name evidence="2" type="ORF">BHC48_00750</name>
</gene>
<comment type="caution">
    <text evidence="2">The sequence shown here is derived from an EMBL/GenBank/DDBJ whole genome shotgun (WGS) entry which is preliminary data.</text>
</comment>
<name>A0A2N9XWU1_9NEIS</name>
<protein>
    <submittedName>
        <fullName evidence="2">Uncharacterized protein</fullName>
    </submittedName>
</protein>
<feature type="transmembrane region" description="Helical" evidence="1">
    <location>
        <begin position="30"/>
        <end position="51"/>
    </location>
</feature>
<keyword evidence="1" id="KW-0812">Transmembrane</keyword>
<dbReference type="EMBL" id="MEIQ01000002">
    <property type="protein sequence ID" value="PIT54246.1"/>
    <property type="molecule type" value="Genomic_DNA"/>
</dbReference>
<dbReference type="AlphaFoldDB" id="A0A2N9XWU1"/>